<reference evidence="3 4" key="1">
    <citation type="journal article" date="2015" name="Proc. Natl. Acad. Sci. U.S.A.">
        <title>The resurrection genome of Boea hygrometrica: A blueprint for survival of dehydration.</title>
        <authorList>
            <person name="Xiao L."/>
            <person name="Yang G."/>
            <person name="Zhang L."/>
            <person name="Yang X."/>
            <person name="Zhao S."/>
            <person name="Ji Z."/>
            <person name="Zhou Q."/>
            <person name="Hu M."/>
            <person name="Wang Y."/>
            <person name="Chen M."/>
            <person name="Xu Y."/>
            <person name="Jin H."/>
            <person name="Xiao X."/>
            <person name="Hu G."/>
            <person name="Bao F."/>
            <person name="Hu Y."/>
            <person name="Wan P."/>
            <person name="Li L."/>
            <person name="Deng X."/>
            <person name="Kuang T."/>
            <person name="Xiang C."/>
            <person name="Zhu J.K."/>
            <person name="Oliver M.J."/>
            <person name="He Y."/>
        </authorList>
    </citation>
    <scope>NUCLEOTIDE SEQUENCE [LARGE SCALE GENOMIC DNA]</scope>
    <source>
        <strain evidence="4">cv. XS01</strain>
    </source>
</reference>
<dbReference type="Gene3D" id="3.30.70.270">
    <property type="match status" value="1"/>
</dbReference>
<dbReference type="InterPro" id="IPR043502">
    <property type="entry name" value="DNA/RNA_pol_sf"/>
</dbReference>
<evidence type="ECO:0000313" key="3">
    <source>
        <dbReference type="EMBL" id="KZV19355.1"/>
    </source>
</evidence>
<dbReference type="OrthoDB" id="999584at2759"/>
<dbReference type="PANTHER" id="PTHR24559:SF444">
    <property type="entry name" value="REVERSE TRANSCRIPTASE DOMAIN-CONTAINING PROTEIN"/>
    <property type="match status" value="1"/>
</dbReference>
<feature type="domain" description="Reverse transcriptase" evidence="2">
    <location>
        <begin position="25"/>
        <end position="76"/>
    </location>
</feature>
<feature type="region of interest" description="Disordered" evidence="1">
    <location>
        <begin position="1"/>
        <end position="22"/>
    </location>
</feature>
<dbReference type="AlphaFoldDB" id="A0A2Z7ADD6"/>
<dbReference type="Proteomes" id="UP000250235">
    <property type="component" value="Unassembled WGS sequence"/>
</dbReference>
<protein>
    <recommendedName>
        <fullName evidence="2">Reverse transcriptase domain-containing protein</fullName>
    </recommendedName>
</protein>
<evidence type="ECO:0000313" key="4">
    <source>
        <dbReference type="Proteomes" id="UP000250235"/>
    </source>
</evidence>
<dbReference type="InterPro" id="IPR000477">
    <property type="entry name" value="RT_dom"/>
</dbReference>
<feature type="compositionally biased region" description="Polar residues" evidence="1">
    <location>
        <begin position="8"/>
        <end position="22"/>
    </location>
</feature>
<dbReference type="Pfam" id="PF00078">
    <property type="entry name" value="RVT_1"/>
    <property type="match status" value="1"/>
</dbReference>
<feature type="compositionally biased region" description="Basic and acidic residues" evidence="1">
    <location>
        <begin position="101"/>
        <end position="110"/>
    </location>
</feature>
<organism evidence="3 4">
    <name type="scientific">Dorcoceras hygrometricum</name>
    <dbReference type="NCBI Taxonomy" id="472368"/>
    <lineage>
        <taxon>Eukaryota</taxon>
        <taxon>Viridiplantae</taxon>
        <taxon>Streptophyta</taxon>
        <taxon>Embryophyta</taxon>
        <taxon>Tracheophyta</taxon>
        <taxon>Spermatophyta</taxon>
        <taxon>Magnoliopsida</taxon>
        <taxon>eudicotyledons</taxon>
        <taxon>Gunneridae</taxon>
        <taxon>Pentapetalae</taxon>
        <taxon>asterids</taxon>
        <taxon>lamiids</taxon>
        <taxon>Lamiales</taxon>
        <taxon>Gesneriaceae</taxon>
        <taxon>Didymocarpoideae</taxon>
        <taxon>Trichosporeae</taxon>
        <taxon>Loxocarpinae</taxon>
        <taxon>Dorcoceras</taxon>
    </lineage>
</organism>
<feature type="region of interest" description="Disordered" evidence="1">
    <location>
        <begin position="83"/>
        <end position="110"/>
    </location>
</feature>
<name>A0A2Z7ADD6_9LAMI</name>
<dbReference type="InterPro" id="IPR043128">
    <property type="entry name" value="Rev_trsase/Diguanyl_cyclase"/>
</dbReference>
<proteinExistence type="predicted"/>
<evidence type="ECO:0000259" key="2">
    <source>
        <dbReference type="Pfam" id="PF00078"/>
    </source>
</evidence>
<keyword evidence="4" id="KW-1185">Reference proteome</keyword>
<sequence length="110" mass="12841">MPPRRMTTRQTVAADQPEQTDAAQTVPLIMPFGLTNAPVVFMDLMNRVFSENIDRFVIVFIDDILVYSRTIKEHKVLGIRIRPPVRQRKNNKQRTGRRSIRKTDNILRHS</sequence>
<dbReference type="SUPFAM" id="SSF56672">
    <property type="entry name" value="DNA/RNA polymerases"/>
    <property type="match status" value="1"/>
</dbReference>
<dbReference type="EMBL" id="KV016703">
    <property type="protein sequence ID" value="KZV19355.1"/>
    <property type="molecule type" value="Genomic_DNA"/>
</dbReference>
<gene>
    <name evidence="3" type="ORF">F511_31254</name>
</gene>
<accession>A0A2Z7ADD6</accession>
<dbReference type="InterPro" id="IPR053134">
    <property type="entry name" value="RNA-dir_DNA_polymerase"/>
</dbReference>
<feature type="compositionally biased region" description="Basic residues" evidence="1">
    <location>
        <begin position="83"/>
        <end position="100"/>
    </location>
</feature>
<evidence type="ECO:0000256" key="1">
    <source>
        <dbReference type="SAM" id="MobiDB-lite"/>
    </source>
</evidence>
<dbReference type="PANTHER" id="PTHR24559">
    <property type="entry name" value="TRANSPOSON TY3-I GAG-POL POLYPROTEIN"/>
    <property type="match status" value="1"/>
</dbReference>